<sequence length="275" mass="28047">MSRTSGEPRQTPSGGGAPTPYGTGPSSFCEKEQYGAGGEGAEGEEGLLDEGLVEGEGSDEETWGSSGYDPGTAPSTASPGVNQTPRSNRISRQRRQAAAAAAGGGGGGGAASEGGGLGSGGAFSPLRKRTAAVASGGGGGGVLKQHCGVDEPYAPPDTRFGGDTSRGGGGGGAAKLPANYFLDEQEEIARHPFPIPPADLVEMARQVLAVGVYKWPHLSEDFQFSAPFIGPLGPEQFRSTLSSLELEEAFPDLEPRYHHLRVDPFRCVAGEAGAT</sequence>
<comment type="caution">
    <text evidence="2">The sequence shown here is derived from an EMBL/GenBank/DDBJ whole genome shotgun (WGS) entry which is preliminary data.</text>
</comment>
<feature type="compositionally biased region" description="Gly residues" evidence="1">
    <location>
        <begin position="102"/>
        <end position="113"/>
    </location>
</feature>
<evidence type="ECO:0000256" key="1">
    <source>
        <dbReference type="SAM" id="MobiDB-lite"/>
    </source>
</evidence>
<evidence type="ECO:0000313" key="3">
    <source>
        <dbReference type="Proteomes" id="UP001165080"/>
    </source>
</evidence>
<evidence type="ECO:0000313" key="2">
    <source>
        <dbReference type="EMBL" id="GLC56219.1"/>
    </source>
</evidence>
<feature type="compositionally biased region" description="Polar residues" evidence="1">
    <location>
        <begin position="73"/>
        <end position="88"/>
    </location>
</feature>
<dbReference type="Proteomes" id="UP001165080">
    <property type="component" value="Unassembled WGS sequence"/>
</dbReference>
<protein>
    <submittedName>
        <fullName evidence="2">WD repeat-containing protein 91</fullName>
    </submittedName>
</protein>
<feature type="compositionally biased region" description="Acidic residues" evidence="1">
    <location>
        <begin position="41"/>
        <end position="62"/>
    </location>
</feature>
<organism evidence="2 3">
    <name type="scientific">Pleodorina starrii</name>
    <dbReference type="NCBI Taxonomy" id="330485"/>
    <lineage>
        <taxon>Eukaryota</taxon>
        <taxon>Viridiplantae</taxon>
        <taxon>Chlorophyta</taxon>
        <taxon>core chlorophytes</taxon>
        <taxon>Chlorophyceae</taxon>
        <taxon>CS clade</taxon>
        <taxon>Chlamydomonadales</taxon>
        <taxon>Volvocaceae</taxon>
        <taxon>Pleodorina</taxon>
    </lineage>
</organism>
<feature type="region of interest" description="Disordered" evidence="1">
    <location>
        <begin position="146"/>
        <end position="172"/>
    </location>
</feature>
<reference evidence="2 3" key="1">
    <citation type="journal article" date="2023" name="Commun. Biol.">
        <title>Reorganization of the ancestral sex-determining regions during the evolution of trioecy in Pleodorina starrii.</title>
        <authorList>
            <person name="Takahashi K."/>
            <person name="Suzuki S."/>
            <person name="Kawai-Toyooka H."/>
            <person name="Yamamoto K."/>
            <person name="Hamaji T."/>
            <person name="Ootsuki R."/>
            <person name="Yamaguchi H."/>
            <person name="Kawachi M."/>
            <person name="Higashiyama T."/>
            <person name="Nozaki H."/>
        </authorList>
    </citation>
    <scope>NUCLEOTIDE SEQUENCE [LARGE SCALE GENOMIC DNA]</scope>
    <source>
        <strain evidence="2 3">NIES-4479</strain>
    </source>
</reference>
<dbReference type="EMBL" id="BRXU01000015">
    <property type="protein sequence ID" value="GLC56219.1"/>
    <property type="molecule type" value="Genomic_DNA"/>
</dbReference>
<dbReference type="OrthoDB" id="199820at2759"/>
<keyword evidence="3" id="KW-1185">Reference proteome</keyword>
<feature type="compositionally biased region" description="Polar residues" evidence="1">
    <location>
        <begin position="1"/>
        <end position="10"/>
    </location>
</feature>
<gene>
    <name evidence="2" type="primary">PLEST001788</name>
    <name evidence="2" type="ORF">PLESTB_001081000</name>
</gene>
<dbReference type="AlphaFoldDB" id="A0A9W6F4S2"/>
<proteinExistence type="predicted"/>
<name>A0A9W6F4S2_9CHLO</name>
<accession>A0A9W6F4S2</accession>
<feature type="compositionally biased region" description="Low complexity" evidence="1">
    <location>
        <begin position="18"/>
        <end position="27"/>
    </location>
</feature>
<feature type="region of interest" description="Disordered" evidence="1">
    <location>
        <begin position="1"/>
        <end position="113"/>
    </location>
</feature>